<dbReference type="AlphaFoldDB" id="A0A918UBC8"/>
<feature type="transmembrane region" description="Helical" evidence="7">
    <location>
        <begin position="170"/>
        <end position="197"/>
    </location>
</feature>
<comment type="caution">
    <text evidence="8">The sequence shown here is derived from an EMBL/GenBank/DDBJ whole genome shotgun (WGS) entry which is preliminary data.</text>
</comment>
<protein>
    <submittedName>
        <fullName evidence="8">Flagellar biosynthetic protein FliR</fullName>
    </submittedName>
</protein>
<sequence length="256" mass="27283">MMTFTLDLSWVYATLLLSLRLAPSFFLTPLLGPSPIPAPVKVVLTLGLSSFMVLAQAVPVRIPDSVWELIGQMASEALLGAALAYSVQAAFAALSFAGRTVDTQIGFSLAGLVNPMTRVSEALSGLLFELLAVAYLYAVNGHHMLLRALAFSVRSAPLGLPFAVPRPEMIIGQFATVFTLALALAAPLLVTLFVLDAGVAVMSRSLPQFNAFVIAMPVKVLVGLAVFAILIPRLGDFFERWLTSILDGWAKLVPLG</sequence>
<reference evidence="8" key="1">
    <citation type="journal article" date="2014" name="Int. J. Syst. Evol. Microbiol.">
        <title>Complete genome sequence of Corynebacterium casei LMG S-19264T (=DSM 44701T), isolated from a smear-ripened cheese.</title>
        <authorList>
            <consortium name="US DOE Joint Genome Institute (JGI-PGF)"/>
            <person name="Walter F."/>
            <person name="Albersmeier A."/>
            <person name="Kalinowski J."/>
            <person name="Ruckert C."/>
        </authorList>
    </citation>
    <scope>NUCLEOTIDE SEQUENCE</scope>
    <source>
        <strain evidence="8">KCTC 32182</strain>
    </source>
</reference>
<keyword evidence="3" id="KW-1003">Cell membrane</keyword>
<feature type="transmembrane region" description="Helical" evidence="7">
    <location>
        <begin position="118"/>
        <end position="138"/>
    </location>
</feature>
<comment type="similarity">
    <text evidence="2">Belongs to the FliR/MopE/SpaR family.</text>
</comment>
<comment type="subcellular location">
    <subcellularLocation>
        <location evidence="1">Cell membrane</location>
        <topology evidence="1">Multi-pass membrane protein</topology>
    </subcellularLocation>
</comment>
<dbReference type="PANTHER" id="PTHR30065">
    <property type="entry name" value="FLAGELLAR BIOSYNTHETIC PROTEIN FLIR"/>
    <property type="match status" value="1"/>
</dbReference>
<keyword evidence="8" id="KW-0966">Cell projection</keyword>
<name>A0A918UBC8_9NEIS</name>
<reference evidence="8" key="2">
    <citation type="submission" date="2020-09" db="EMBL/GenBank/DDBJ databases">
        <authorList>
            <person name="Sun Q."/>
            <person name="Kim S."/>
        </authorList>
    </citation>
    <scope>NUCLEOTIDE SEQUENCE</scope>
    <source>
        <strain evidence="8">KCTC 32182</strain>
    </source>
</reference>
<feature type="transmembrane region" description="Helical" evidence="7">
    <location>
        <begin position="40"/>
        <end position="58"/>
    </location>
</feature>
<evidence type="ECO:0000256" key="6">
    <source>
        <dbReference type="ARBA" id="ARBA00023136"/>
    </source>
</evidence>
<accession>A0A918UBC8</accession>
<dbReference type="PRINTS" id="PR00953">
    <property type="entry name" value="TYPE3IMRPROT"/>
</dbReference>
<keyword evidence="8" id="KW-0282">Flagellum</keyword>
<dbReference type="RefSeq" id="WP_189536739.1">
    <property type="nucleotide sequence ID" value="NZ_BMYX01000027.1"/>
</dbReference>
<dbReference type="Pfam" id="PF01311">
    <property type="entry name" value="Bac_export_1"/>
    <property type="match status" value="1"/>
</dbReference>
<evidence type="ECO:0000256" key="1">
    <source>
        <dbReference type="ARBA" id="ARBA00004651"/>
    </source>
</evidence>
<gene>
    <name evidence="8" type="ORF">GCM10011289_34910</name>
</gene>
<keyword evidence="6 7" id="KW-0472">Membrane</keyword>
<feature type="transmembrane region" description="Helical" evidence="7">
    <location>
        <begin position="78"/>
        <end position="98"/>
    </location>
</feature>
<evidence type="ECO:0000256" key="4">
    <source>
        <dbReference type="ARBA" id="ARBA00022692"/>
    </source>
</evidence>
<organism evidence="8 9">
    <name type="scientific">Paludibacterium paludis</name>
    <dbReference type="NCBI Taxonomy" id="1225769"/>
    <lineage>
        <taxon>Bacteria</taxon>
        <taxon>Pseudomonadati</taxon>
        <taxon>Pseudomonadota</taxon>
        <taxon>Betaproteobacteria</taxon>
        <taxon>Neisseriales</taxon>
        <taxon>Chromobacteriaceae</taxon>
        <taxon>Paludibacterium</taxon>
    </lineage>
</organism>
<keyword evidence="4 7" id="KW-0812">Transmembrane</keyword>
<keyword evidence="9" id="KW-1185">Reference proteome</keyword>
<evidence type="ECO:0000256" key="3">
    <source>
        <dbReference type="ARBA" id="ARBA00022475"/>
    </source>
</evidence>
<dbReference type="PANTHER" id="PTHR30065:SF1">
    <property type="entry name" value="SURFACE PRESENTATION OF ANTIGENS PROTEIN SPAR"/>
    <property type="match status" value="1"/>
</dbReference>
<proteinExistence type="inferred from homology"/>
<dbReference type="GO" id="GO:0006605">
    <property type="term" value="P:protein targeting"/>
    <property type="evidence" value="ECO:0007669"/>
    <property type="project" value="InterPro"/>
</dbReference>
<dbReference type="Proteomes" id="UP000645257">
    <property type="component" value="Unassembled WGS sequence"/>
</dbReference>
<evidence type="ECO:0000256" key="5">
    <source>
        <dbReference type="ARBA" id="ARBA00022989"/>
    </source>
</evidence>
<evidence type="ECO:0000256" key="7">
    <source>
        <dbReference type="SAM" id="Phobius"/>
    </source>
</evidence>
<dbReference type="InterPro" id="IPR002010">
    <property type="entry name" value="T3SS_IM_R"/>
</dbReference>
<evidence type="ECO:0000313" key="8">
    <source>
        <dbReference type="EMBL" id="GGY28763.1"/>
    </source>
</evidence>
<keyword evidence="8" id="KW-0969">Cilium</keyword>
<evidence type="ECO:0000256" key="2">
    <source>
        <dbReference type="ARBA" id="ARBA00009772"/>
    </source>
</evidence>
<dbReference type="GO" id="GO:0005886">
    <property type="term" value="C:plasma membrane"/>
    <property type="evidence" value="ECO:0007669"/>
    <property type="project" value="UniProtKB-SubCell"/>
</dbReference>
<dbReference type="EMBL" id="BMYX01000027">
    <property type="protein sequence ID" value="GGY28763.1"/>
    <property type="molecule type" value="Genomic_DNA"/>
</dbReference>
<evidence type="ECO:0000313" key="9">
    <source>
        <dbReference type="Proteomes" id="UP000645257"/>
    </source>
</evidence>
<keyword evidence="5 7" id="KW-1133">Transmembrane helix</keyword>
<feature type="transmembrane region" description="Helical" evidence="7">
    <location>
        <begin position="209"/>
        <end position="231"/>
    </location>
</feature>